<dbReference type="OrthoDB" id="3625995at2"/>
<dbReference type="AlphaFoldDB" id="A0A1G6N9Q7"/>
<keyword evidence="2" id="KW-1185">Reference proteome</keyword>
<sequence>MEDLWWSDEQAEYIRLRDQRYPGAQNIEPGWTVEAAQDPRRVVRDPDPKSRNRQAMRIIGYSHTAGCVLTVICTRDEHAGVTAWRTSGADLRAYLEGEGQ</sequence>
<dbReference type="STRING" id="1271860.SAMN05216174_103256"/>
<dbReference type="EMBL" id="FMZZ01000003">
    <property type="protein sequence ID" value="SDC64441.1"/>
    <property type="molecule type" value="Genomic_DNA"/>
</dbReference>
<gene>
    <name evidence="1" type="ORF">SAMN05216174_103256</name>
</gene>
<dbReference type="Proteomes" id="UP000199501">
    <property type="component" value="Unassembled WGS sequence"/>
</dbReference>
<protein>
    <submittedName>
        <fullName evidence="1">Uncharacterized protein</fullName>
    </submittedName>
</protein>
<evidence type="ECO:0000313" key="1">
    <source>
        <dbReference type="EMBL" id="SDC64441.1"/>
    </source>
</evidence>
<accession>A0A1G6N9Q7</accession>
<evidence type="ECO:0000313" key="2">
    <source>
        <dbReference type="Proteomes" id="UP000199501"/>
    </source>
</evidence>
<reference evidence="2" key="1">
    <citation type="submission" date="2016-10" db="EMBL/GenBank/DDBJ databases">
        <authorList>
            <person name="Varghese N."/>
            <person name="Submissions S."/>
        </authorList>
    </citation>
    <scope>NUCLEOTIDE SEQUENCE [LARGE SCALE GENOMIC DNA]</scope>
    <source>
        <strain evidence="2">IBRC-M 10403</strain>
    </source>
</reference>
<dbReference type="RefSeq" id="WP_091449526.1">
    <property type="nucleotide sequence ID" value="NZ_FMZZ01000003.1"/>
</dbReference>
<proteinExistence type="predicted"/>
<organism evidence="1 2">
    <name type="scientific">Actinokineospora iranica</name>
    <dbReference type="NCBI Taxonomy" id="1271860"/>
    <lineage>
        <taxon>Bacteria</taxon>
        <taxon>Bacillati</taxon>
        <taxon>Actinomycetota</taxon>
        <taxon>Actinomycetes</taxon>
        <taxon>Pseudonocardiales</taxon>
        <taxon>Pseudonocardiaceae</taxon>
        <taxon>Actinokineospora</taxon>
    </lineage>
</organism>
<name>A0A1G6N9Q7_9PSEU</name>